<sequence length="170" mass="19011">MLTGLFLLAGHGMVQRAARKQAKAQAGRDLSKWHRELRRQSYVDCIVTYEKVRDMIVPLSRAIPWPVSRALSDTEAQELDALLATLGERYDEAFQKCQIVRLEGPEAVADAAQRLIFAAADFRQAADERALAARNGERPVQSPAWTSSAEKMNDQLEEFIEIARAVISVD</sequence>
<evidence type="ECO:0000313" key="2">
    <source>
        <dbReference type="Proteomes" id="UP001052739"/>
    </source>
</evidence>
<accession>A0ABQ3PP28</accession>
<protein>
    <submittedName>
        <fullName evidence="1">Uncharacterized protein</fullName>
    </submittedName>
</protein>
<evidence type="ECO:0000313" key="1">
    <source>
        <dbReference type="EMBL" id="GHI26764.1"/>
    </source>
</evidence>
<reference evidence="1" key="1">
    <citation type="submission" date="2024-05" db="EMBL/GenBank/DDBJ databases">
        <title>Whole genome shotgun sequence of Streptomyces hydrogenans NBRC 13475.</title>
        <authorList>
            <person name="Komaki H."/>
            <person name="Tamura T."/>
        </authorList>
    </citation>
    <scope>NUCLEOTIDE SEQUENCE</scope>
    <source>
        <strain evidence="1">NBRC 13475</strain>
    </source>
</reference>
<dbReference type="EMBL" id="BNDW01000102">
    <property type="protein sequence ID" value="GHI26764.1"/>
    <property type="molecule type" value="Genomic_DNA"/>
</dbReference>
<proteinExistence type="predicted"/>
<name>A0ABQ3PP28_9ACTN</name>
<dbReference type="Proteomes" id="UP001052739">
    <property type="component" value="Unassembled WGS sequence"/>
</dbReference>
<comment type="caution">
    <text evidence="1">The sequence shown here is derived from an EMBL/GenBank/DDBJ whole genome shotgun (WGS) entry which is preliminary data.</text>
</comment>
<organism evidence="1 2">
    <name type="scientific">Streptomyces hydrogenans</name>
    <dbReference type="NCBI Taxonomy" id="1873719"/>
    <lineage>
        <taxon>Bacteria</taxon>
        <taxon>Bacillati</taxon>
        <taxon>Actinomycetota</taxon>
        <taxon>Actinomycetes</taxon>
        <taxon>Kitasatosporales</taxon>
        <taxon>Streptomycetaceae</taxon>
        <taxon>Streptomyces</taxon>
    </lineage>
</organism>
<gene>
    <name evidence="1" type="ORF">Shyd_81350</name>
</gene>
<keyword evidence="2" id="KW-1185">Reference proteome</keyword>